<dbReference type="InterPro" id="IPR007197">
    <property type="entry name" value="rSAM"/>
</dbReference>
<evidence type="ECO:0000256" key="3">
    <source>
        <dbReference type="ARBA" id="ARBA00023004"/>
    </source>
</evidence>
<accession>A0ABY6HR55</accession>
<dbReference type="PANTHER" id="PTHR43288">
    <property type="entry name" value="BIOTIN SYNTHASE-RELATED PROTEIN, RADICAL SAM SUPERFAMILY"/>
    <property type="match status" value="1"/>
</dbReference>
<evidence type="ECO:0000256" key="2">
    <source>
        <dbReference type="ARBA" id="ARBA00022723"/>
    </source>
</evidence>
<evidence type="ECO:0008006" key="7">
    <source>
        <dbReference type="Google" id="ProtNLM"/>
    </source>
</evidence>
<keyword evidence="1" id="KW-0949">S-adenosyl-L-methionine</keyword>
<evidence type="ECO:0000256" key="4">
    <source>
        <dbReference type="ARBA" id="ARBA00023014"/>
    </source>
</evidence>
<evidence type="ECO:0000313" key="6">
    <source>
        <dbReference type="Proteomes" id="UP001208689"/>
    </source>
</evidence>
<dbReference type="SFLD" id="SFLDG01108">
    <property type="entry name" value="Uncharacterised_Radical_SAM_Su"/>
    <property type="match status" value="1"/>
</dbReference>
<dbReference type="InterPro" id="IPR058240">
    <property type="entry name" value="rSAM_sf"/>
</dbReference>
<evidence type="ECO:0000313" key="5">
    <source>
        <dbReference type="EMBL" id="UYP45992.1"/>
    </source>
</evidence>
<dbReference type="PANTHER" id="PTHR43288:SF1">
    <property type="entry name" value="GLYCYL-RADICAL ENZYME ACTIVATING ENZYME MJ0021-RELATED"/>
    <property type="match status" value="1"/>
</dbReference>
<dbReference type="SFLD" id="SFLDS00029">
    <property type="entry name" value="Radical_SAM"/>
    <property type="match status" value="1"/>
</dbReference>
<dbReference type="InterPro" id="IPR040087">
    <property type="entry name" value="MJ0021-like"/>
</dbReference>
<keyword evidence="3" id="KW-0408">Iron</keyword>
<keyword evidence="2" id="KW-0479">Metal-binding</keyword>
<reference evidence="5" key="1">
    <citation type="submission" date="2022-09" db="EMBL/GenBank/DDBJ databases">
        <title>Actin cytoskeleton and complex cell architecture in an #Asgard archaeon.</title>
        <authorList>
            <person name="Ponce Toledo R.I."/>
            <person name="Schleper C."/>
            <person name="Rodrigues Oliveira T."/>
            <person name="Wollweber F."/>
            <person name="Xu J."/>
            <person name="Rittmann S."/>
            <person name="Klingl A."/>
            <person name="Pilhofer M."/>
        </authorList>
    </citation>
    <scope>NUCLEOTIDE SEQUENCE</scope>
    <source>
        <strain evidence="5">B-35</strain>
    </source>
</reference>
<keyword evidence="4" id="KW-0411">Iron-sulfur</keyword>
<dbReference type="Proteomes" id="UP001208689">
    <property type="component" value="Chromosome"/>
</dbReference>
<keyword evidence="6" id="KW-1185">Reference proteome</keyword>
<name>A0ABY6HR55_9ARCH</name>
<evidence type="ECO:0000256" key="1">
    <source>
        <dbReference type="ARBA" id="ARBA00022691"/>
    </source>
</evidence>
<sequence>MMKMTPKDKNIHLIDSPITPSVAGSWVQGSLPEGCRLCIHGMKMVYFMGGDCSLPSRCKWYCPLSDERKSSSAHFINELPIKNPTNLTAVVKQLVLEAKAMDAAGMSITGGDPLSTSAKVDWVCAIIKAIKIELTDEFHVHLYTSGTVFDNLTADKLEQAGLDDLRFHPAEKDFHRLEFATGRHYTVAAEVPVIPTLENHAYLLHLADHLDMIGADFLNLNEFEMCATNRDALIARGFTLKENSLATVAHSHEYANKFLSEFSPRGGLSIHFCSVLSKDSVQIRQRYLRRANKIRFPYEVVNEDGCLLFIRIEGAASELSQLNLALLESAGMPESMIGLNLARGVLDVPSFLAEDENFIDLLNEYKLKAGILEIIPFREPNLSQIREYTPLMNNIASRILRKEK</sequence>
<dbReference type="EMBL" id="CP104013">
    <property type="protein sequence ID" value="UYP45992.1"/>
    <property type="molecule type" value="Genomic_DNA"/>
</dbReference>
<organism evidence="5 6">
    <name type="scientific">Candidatus Lokiarchaeum ossiferum</name>
    <dbReference type="NCBI Taxonomy" id="2951803"/>
    <lineage>
        <taxon>Archaea</taxon>
        <taxon>Promethearchaeati</taxon>
        <taxon>Promethearchaeota</taxon>
        <taxon>Promethearchaeia</taxon>
        <taxon>Promethearchaeales</taxon>
        <taxon>Promethearchaeaceae</taxon>
        <taxon>Candidatus Lokiarchaeum</taxon>
    </lineage>
</organism>
<dbReference type="SUPFAM" id="SSF102114">
    <property type="entry name" value="Radical SAM enzymes"/>
    <property type="match status" value="1"/>
</dbReference>
<dbReference type="InterPro" id="IPR013785">
    <property type="entry name" value="Aldolase_TIM"/>
</dbReference>
<gene>
    <name evidence="5" type="ORF">NEF87_002277</name>
</gene>
<proteinExistence type="predicted"/>
<dbReference type="Gene3D" id="3.20.20.70">
    <property type="entry name" value="Aldolase class I"/>
    <property type="match status" value="1"/>
</dbReference>
<dbReference type="CDD" id="cd01335">
    <property type="entry name" value="Radical_SAM"/>
    <property type="match status" value="1"/>
</dbReference>
<protein>
    <recommendedName>
        <fullName evidence="7">Radical SAM protein</fullName>
    </recommendedName>
</protein>